<feature type="region of interest" description="Disordered" evidence="7">
    <location>
        <begin position="848"/>
        <end position="867"/>
    </location>
</feature>
<feature type="region of interest" description="Disordered" evidence="7">
    <location>
        <begin position="749"/>
        <end position="792"/>
    </location>
</feature>
<protein>
    <recommendedName>
        <fullName evidence="16">DUF221 domain-containing protein</fullName>
    </recommendedName>
</protein>
<keyword evidence="15" id="KW-1185">Reference proteome</keyword>
<feature type="compositionally biased region" description="Polar residues" evidence="7">
    <location>
        <begin position="212"/>
        <end position="222"/>
    </location>
</feature>
<dbReference type="InterPro" id="IPR022257">
    <property type="entry name" value="PHM7_ext"/>
</dbReference>
<feature type="transmembrane region" description="Helical" evidence="8">
    <location>
        <begin position="1129"/>
        <end position="1157"/>
    </location>
</feature>
<dbReference type="Pfam" id="PF14703">
    <property type="entry name" value="PHM7_cyt"/>
    <property type="match status" value="1"/>
</dbReference>
<feature type="signal peptide" evidence="9">
    <location>
        <begin position="1"/>
        <end position="16"/>
    </location>
</feature>
<feature type="domain" description="10TM putative phosphate transporter extracellular tail" evidence="11">
    <location>
        <begin position="1466"/>
        <end position="1562"/>
    </location>
</feature>
<reference evidence="14 15" key="1">
    <citation type="journal article" date="2024" name="Microbiol. Resour. Announc.">
        <title>Genome annotations for the ascomycete fungi Trichoderma harzianum, Trichoderma aggressivum, and Purpureocillium lilacinum.</title>
        <authorList>
            <person name="Beijen E.P.W."/>
            <person name="Ohm R.A."/>
        </authorList>
    </citation>
    <scope>NUCLEOTIDE SEQUENCE [LARGE SCALE GENOMIC DNA]</scope>
    <source>
        <strain evidence="14 15">CBS 150709</strain>
    </source>
</reference>
<evidence type="ECO:0000259" key="12">
    <source>
        <dbReference type="Pfam" id="PF13967"/>
    </source>
</evidence>
<feature type="region of interest" description="Disordered" evidence="7">
    <location>
        <begin position="462"/>
        <end position="498"/>
    </location>
</feature>
<evidence type="ECO:0008006" key="16">
    <source>
        <dbReference type="Google" id="ProtNLM"/>
    </source>
</evidence>
<evidence type="ECO:0000259" key="13">
    <source>
        <dbReference type="Pfam" id="PF14703"/>
    </source>
</evidence>
<dbReference type="Proteomes" id="UP001287286">
    <property type="component" value="Unassembled WGS sequence"/>
</dbReference>
<dbReference type="Pfam" id="PF02714">
    <property type="entry name" value="RSN1_7TM"/>
    <property type="match status" value="2"/>
</dbReference>
<dbReference type="PANTHER" id="PTHR13018">
    <property type="entry name" value="PROBABLE MEMBRANE PROTEIN DUF221-RELATED"/>
    <property type="match status" value="1"/>
</dbReference>
<dbReference type="Pfam" id="PF12621">
    <property type="entry name" value="PHM7_ext"/>
    <property type="match status" value="1"/>
</dbReference>
<feature type="chain" id="PRO_5046772585" description="DUF221 domain-containing protein" evidence="9">
    <location>
        <begin position="17"/>
        <end position="1570"/>
    </location>
</feature>
<keyword evidence="4 8" id="KW-0812">Transmembrane</keyword>
<dbReference type="EMBL" id="JAWRVI010000003">
    <property type="protein sequence ID" value="KAK4094690.1"/>
    <property type="molecule type" value="Genomic_DNA"/>
</dbReference>
<dbReference type="PANTHER" id="PTHR13018:SF53">
    <property type="entry name" value="DUF221 DOMAIN PROTEIN"/>
    <property type="match status" value="1"/>
</dbReference>
<evidence type="ECO:0000256" key="4">
    <source>
        <dbReference type="ARBA" id="ARBA00022692"/>
    </source>
</evidence>
<evidence type="ECO:0000256" key="5">
    <source>
        <dbReference type="ARBA" id="ARBA00022989"/>
    </source>
</evidence>
<sequence>MRAISLFLGLATLGIAAVLPRNATDGVYVVTLDDAGNEVHRRVADPLVSKRDGIGSAIGIDIGIGAERAYKVNVKCHCYHDLPKKDVEAAVADLKWQVGPFQQFGFPAIYSRRGDVVAFACNPGLNMAYTSRWLIPRMLDAVTQKCGKNVIGASTRPSSDSYPEAYVGYMQYLEGYSERPCRVRDKTSRRELVGMHTGECLGPPTPPKTREATMSASDTTVQPEPLPPDPAGGARLVRHRHEGRDTSFCVCDGKTPAGRQSWHPAFPAAAASKGIVSQHPRVRAPLRIEDLVISSDDRGRSWTLHCPGRGVVADVPPRVEDSITVQVRLLVMSYFNCGLGFVLRTQDAAVGPLTVSSVRLICLTDEAPRSRGSSQVTMNSDLQSTRAVQDTTTAMIAPDSWLDDDAASTDTGSSQHRLTANPAASIDLIPVTPIHPAAMATLGNLLEGRGFLDIFVRLSPTPQISPPDHAEPVKGGKDPRVGSGRGDSSGGGTLSTSANNKTSSLGKLGATFIPIAIYVAVCVVIFVVLRRRCTRVYAPRTISALRAPELPSKALPSGWLNWVVPFFKVSDTVVLNNGSLDAFFFLRFLKVLRNICVGGCLILWPVLFPIHATGGGGLTELDLLTIGNVKDPGRLYAHAFMAWAFFGFVLYMIVRECIYYINIRQAYLSSPYYAERISSRTILLQCVPESYLNERRLRKLYGDSVKRVTIPRTTKALANMVKEREQTAMRLEKAEVELIRKANAARVKQAKKTAKKEAKEARRASKTMATSETHELKQDDAAQSQLPHSDSVLSQQDLVAVGTNSISDDSQMEARGGCVVVELPGAATMEADEKDAEADEAVHVVRTDTSDTKRDDEEDEYAHPYGLDPKLADVRGSVAAQYIPVQQRPYHRPLGNFLRRVDTIRWTRNRLRELNVQIYKMRKQVRRGEGATLPAAFIEFHTQESAQAAHQVLVHHRPLQMSSRLLGVRPDEVIWKSLRMSWWERIARRFFVLSLVTLAVIFWSIPSAAIGLISQIDFLAKNIIVLSWLLKLPSVVVNFLQGFVPAIALSLWMAAVPIMLRFCGRVAGIPTVTMVELFVQNGYFAFQVVQVFLITTLTSAASAAFTDILENPIKAKDILATNLPMASNFYLSYILIQCLASSGTDLLHVFALIRHYGLDKMSSLPRTRYRAWRRLRPARWGGVFPVFANMGVIGRFNGALLRFVQNVFLFADSHFTAMSYACIAPLILVFAAGGMAAMRLVWRYNLLYVYDSDFDSKGLFYPRALLHLIIGLYLAEICLIGLFALHLAFGPLAMMVMFFIFTGLVHLSLGDAIAPLLQNLPQTLAMEPDVQREEREAKERARELARARAAEEGDETGANNDYYDTTQTFGEEQDGRGDGDNDDFIDDDDEGIETEDEEEHIVTSERALEGAGSIKATLAEWLKHTTKSKMQSEASRSGITDAFDKVALWTGAKRDPKKPPGLVARWLHPEEYEDFVALREALIEPEEKHRPKIEYPPGPRKRFCEFTPPEVWAPRPTLWIPRDEARVSRQEVAHTRKYTPVSDKAAIMDDKGRITVFFDEAPLHEPRLML</sequence>
<evidence type="ECO:0000313" key="14">
    <source>
        <dbReference type="EMBL" id="KAK4094690.1"/>
    </source>
</evidence>
<keyword evidence="9" id="KW-0732">Signal</keyword>
<feature type="compositionally biased region" description="Acidic residues" evidence="7">
    <location>
        <begin position="1380"/>
        <end position="1399"/>
    </location>
</feature>
<evidence type="ECO:0000313" key="15">
    <source>
        <dbReference type="Proteomes" id="UP001287286"/>
    </source>
</evidence>
<keyword evidence="6 8" id="KW-0472">Membrane</keyword>
<feature type="domain" description="CSC1/OSCA1-like cytosolic" evidence="13">
    <location>
        <begin position="679"/>
        <end position="976"/>
    </location>
</feature>
<feature type="transmembrane region" description="Helical" evidence="8">
    <location>
        <begin position="1263"/>
        <end position="1289"/>
    </location>
</feature>
<dbReference type="InterPro" id="IPR003864">
    <property type="entry name" value="CSC1/OSCA1-like_7TM"/>
</dbReference>
<comment type="subcellular location">
    <subcellularLocation>
        <location evidence="1">Membrane</location>
        <topology evidence="1">Multi-pass membrane protein</topology>
    </subcellularLocation>
</comment>
<feature type="region of interest" description="Disordered" evidence="7">
    <location>
        <begin position="1327"/>
        <end position="1408"/>
    </location>
</feature>
<dbReference type="Pfam" id="PF13967">
    <property type="entry name" value="RSN1_TM"/>
    <property type="match status" value="1"/>
</dbReference>
<dbReference type="InterPro" id="IPR045122">
    <property type="entry name" value="Csc1-like"/>
</dbReference>
<evidence type="ECO:0000256" key="3">
    <source>
        <dbReference type="ARBA" id="ARBA00022448"/>
    </source>
</evidence>
<feature type="domain" description="CSC1/OSCA1-like N-terminal transmembrane" evidence="12">
    <location>
        <begin position="508"/>
        <end position="656"/>
    </location>
</feature>
<evidence type="ECO:0000259" key="10">
    <source>
        <dbReference type="Pfam" id="PF02714"/>
    </source>
</evidence>
<keyword evidence="3" id="KW-0813">Transport</keyword>
<dbReference type="InterPro" id="IPR032880">
    <property type="entry name" value="CSC1/OSCA1-like_N"/>
</dbReference>
<feature type="compositionally biased region" description="Polar residues" evidence="7">
    <location>
        <begin position="781"/>
        <end position="792"/>
    </location>
</feature>
<feature type="transmembrane region" description="Helical" evidence="8">
    <location>
        <begin position="1217"/>
        <end position="1242"/>
    </location>
</feature>
<feature type="region of interest" description="Disordered" evidence="7">
    <location>
        <begin position="399"/>
        <end position="418"/>
    </location>
</feature>
<proteinExistence type="inferred from homology"/>
<gene>
    <name evidence="14" type="ORF">Purlil1_1295</name>
</gene>
<evidence type="ECO:0000256" key="7">
    <source>
        <dbReference type="SAM" id="MobiDB-lite"/>
    </source>
</evidence>
<evidence type="ECO:0000256" key="1">
    <source>
        <dbReference type="ARBA" id="ARBA00004141"/>
    </source>
</evidence>
<feature type="domain" description="CSC1/OSCA1-like 7TM region" evidence="10">
    <location>
        <begin position="1217"/>
        <end position="1283"/>
    </location>
</feature>
<feature type="compositionally biased region" description="Basic and acidic residues" evidence="7">
    <location>
        <begin position="468"/>
        <end position="480"/>
    </location>
</feature>
<accession>A0ABR0CEG0</accession>
<evidence type="ECO:0000256" key="8">
    <source>
        <dbReference type="SAM" id="Phobius"/>
    </source>
</evidence>
<feature type="transmembrane region" description="Helical" evidence="8">
    <location>
        <begin position="1295"/>
        <end position="1317"/>
    </location>
</feature>
<feature type="transmembrane region" description="Helical" evidence="8">
    <location>
        <begin position="595"/>
        <end position="615"/>
    </location>
</feature>
<comment type="caution">
    <text evidence="14">The sequence shown here is derived from an EMBL/GenBank/DDBJ whole genome shotgun (WGS) entry which is preliminary data.</text>
</comment>
<evidence type="ECO:0000256" key="9">
    <source>
        <dbReference type="SAM" id="SignalP"/>
    </source>
</evidence>
<feature type="transmembrane region" description="Helical" evidence="8">
    <location>
        <begin position="635"/>
        <end position="654"/>
    </location>
</feature>
<evidence type="ECO:0000256" key="2">
    <source>
        <dbReference type="ARBA" id="ARBA00007779"/>
    </source>
</evidence>
<feature type="transmembrane region" description="Helical" evidence="8">
    <location>
        <begin position="1083"/>
        <end position="1109"/>
    </location>
</feature>
<feature type="transmembrane region" description="Helical" evidence="8">
    <location>
        <begin position="990"/>
        <end position="1016"/>
    </location>
</feature>
<keyword evidence="5 8" id="KW-1133">Transmembrane helix</keyword>
<dbReference type="InterPro" id="IPR027815">
    <property type="entry name" value="CSC1/OSCA1-like_cyt"/>
</dbReference>
<feature type="region of interest" description="Disordered" evidence="7">
    <location>
        <begin position="196"/>
        <end position="230"/>
    </location>
</feature>
<comment type="similarity">
    <text evidence="2">Belongs to the CSC1 (TC 1.A.17) family.</text>
</comment>
<evidence type="ECO:0000256" key="6">
    <source>
        <dbReference type="ARBA" id="ARBA00023136"/>
    </source>
</evidence>
<feature type="compositionally biased region" description="Polar residues" evidence="7">
    <location>
        <begin position="1357"/>
        <end position="1369"/>
    </location>
</feature>
<feature type="transmembrane region" description="Helical" evidence="8">
    <location>
        <begin position="1178"/>
        <end position="1197"/>
    </location>
</feature>
<evidence type="ECO:0000259" key="11">
    <source>
        <dbReference type="Pfam" id="PF12621"/>
    </source>
</evidence>
<feature type="transmembrane region" description="Helical" evidence="8">
    <location>
        <begin position="1036"/>
        <end position="1062"/>
    </location>
</feature>
<feature type="compositionally biased region" description="Basic and acidic residues" evidence="7">
    <location>
        <begin position="1329"/>
        <end position="1351"/>
    </location>
</feature>
<organism evidence="14 15">
    <name type="scientific">Purpureocillium lilacinum</name>
    <name type="common">Paecilomyces lilacinus</name>
    <dbReference type="NCBI Taxonomy" id="33203"/>
    <lineage>
        <taxon>Eukaryota</taxon>
        <taxon>Fungi</taxon>
        <taxon>Dikarya</taxon>
        <taxon>Ascomycota</taxon>
        <taxon>Pezizomycotina</taxon>
        <taxon>Sordariomycetes</taxon>
        <taxon>Hypocreomycetidae</taxon>
        <taxon>Hypocreales</taxon>
        <taxon>Ophiocordycipitaceae</taxon>
        <taxon>Purpureocillium</taxon>
    </lineage>
</organism>
<feature type="transmembrane region" description="Helical" evidence="8">
    <location>
        <begin position="508"/>
        <end position="529"/>
    </location>
</feature>
<name>A0ABR0CEG0_PURLI</name>
<feature type="domain" description="CSC1/OSCA1-like 7TM region" evidence="10">
    <location>
        <begin position="988"/>
        <end position="1194"/>
    </location>
</feature>
<feature type="compositionally biased region" description="Gly residues" evidence="7">
    <location>
        <begin position="483"/>
        <end position="493"/>
    </location>
</feature>